<sequence length="278" mass="31335">MVWFDGVDEIRLLVAPDSGASGSEMGPLLSLRHPKSGSRTCYHLNGGTLHELQWFKRSYGSWFLGDYVCEDGRLYTATPIDPVFVLLPVFEEARMKKGDNPGKLRLLDEILSVDGYPGYQNLMSIAESSMRVVCEIKEIGSSKFFRLDDAKVLTWLHYKVLQLKDTLRTLDKNYAVQNDKDTLIDAVSILAEYLKEEPWLELLCNHLKLDLQEAILKAPGSGKFQSAEEGSLDYPCATQAKSAGEKRTRSGKQAKKEKVETNSQNIKDMFCRASRKKS</sequence>
<evidence type="ECO:0000256" key="1">
    <source>
        <dbReference type="ARBA" id="ARBA00004123"/>
    </source>
</evidence>
<dbReference type="InterPro" id="IPR019024">
    <property type="entry name" value="RNase_H2_suB_wHTH"/>
</dbReference>
<comment type="caution">
    <text evidence="9">The sequence shown here is derived from an EMBL/GenBank/DDBJ whole genome shotgun (WGS) entry which is preliminary data.</text>
</comment>
<feature type="region of interest" description="Disordered" evidence="6">
    <location>
        <begin position="238"/>
        <end position="266"/>
    </location>
</feature>
<dbReference type="FunFam" id="2.20.25.530:FF:000002">
    <property type="entry name" value="Ribonuclease H2 subunit B"/>
    <property type="match status" value="1"/>
</dbReference>
<protein>
    <recommendedName>
        <fullName evidence="2">Ribonuclease H2 subunit B</fullName>
    </recommendedName>
    <alternativeName>
        <fullName evidence="5">Ribonuclease HI subunit B</fullName>
    </alternativeName>
</protein>
<feature type="domain" description="Ribonuclease H2 subunit B wHTH" evidence="7">
    <location>
        <begin position="84"/>
        <end position="167"/>
    </location>
</feature>
<dbReference type="Pfam" id="PF17745">
    <property type="entry name" value="Ydr279_N"/>
    <property type="match status" value="1"/>
</dbReference>
<feature type="compositionally biased region" description="Basic and acidic residues" evidence="6">
    <location>
        <begin position="243"/>
        <end position="260"/>
    </location>
</feature>
<dbReference type="PANTHER" id="PTHR13383">
    <property type="entry name" value="RIBONUCLEASE H2 SUBUNIT B"/>
    <property type="match status" value="1"/>
</dbReference>
<dbReference type="GO" id="GO:0006401">
    <property type="term" value="P:RNA catabolic process"/>
    <property type="evidence" value="ECO:0007669"/>
    <property type="project" value="TreeGrafter"/>
</dbReference>
<dbReference type="InterPro" id="IPR040456">
    <property type="entry name" value="RNase_H2_suB"/>
</dbReference>
<organism evidence="9 10">
    <name type="scientific">Dillenia turbinata</name>
    <dbReference type="NCBI Taxonomy" id="194707"/>
    <lineage>
        <taxon>Eukaryota</taxon>
        <taxon>Viridiplantae</taxon>
        <taxon>Streptophyta</taxon>
        <taxon>Embryophyta</taxon>
        <taxon>Tracheophyta</taxon>
        <taxon>Spermatophyta</taxon>
        <taxon>Magnoliopsida</taxon>
        <taxon>eudicotyledons</taxon>
        <taxon>Gunneridae</taxon>
        <taxon>Pentapetalae</taxon>
        <taxon>Dilleniales</taxon>
        <taxon>Dilleniaceae</taxon>
        <taxon>Dillenia</taxon>
    </lineage>
</organism>
<evidence type="ECO:0000313" key="9">
    <source>
        <dbReference type="EMBL" id="KAK6912383.1"/>
    </source>
</evidence>
<evidence type="ECO:0000256" key="5">
    <source>
        <dbReference type="ARBA" id="ARBA00033464"/>
    </source>
</evidence>
<evidence type="ECO:0000259" key="8">
    <source>
        <dbReference type="Pfam" id="PF17745"/>
    </source>
</evidence>
<evidence type="ECO:0000256" key="4">
    <source>
        <dbReference type="ARBA" id="ARBA00024778"/>
    </source>
</evidence>
<name>A0AAN8U8Q9_9MAGN</name>
<evidence type="ECO:0000259" key="7">
    <source>
        <dbReference type="Pfam" id="PF09468"/>
    </source>
</evidence>
<dbReference type="Pfam" id="PF09468">
    <property type="entry name" value="RNase_H2-Ydr279"/>
    <property type="match status" value="1"/>
</dbReference>
<evidence type="ECO:0000313" key="10">
    <source>
        <dbReference type="Proteomes" id="UP001370490"/>
    </source>
</evidence>
<keyword evidence="10" id="KW-1185">Reference proteome</keyword>
<dbReference type="AlphaFoldDB" id="A0AAN8U8Q9"/>
<evidence type="ECO:0000256" key="2">
    <source>
        <dbReference type="ARBA" id="ARBA00019062"/>
    </source>
</evidence>
<comment type="subcellular location">
    <subcellularLocation>
        <location evidence="1">Nucleus</location>
    </subcellularLocation>
</comment>
<dbReference type="PANTHER" id="PTHR13383:SF11">
    <property type="entry name" value="RIBONUCLEASE H2 SUBUNIT B"/>
    <property type="match status" value="1"/>
</dbReference>
<gene>
    <name evidence="9" type="ORF">RJ641_021984</name>
</gene>
<reference evidence="9 10" key="1">
    <citation type="submission" date="2023-12" db="EMBL/GenBank/DDBJ databases">
        <title>A high-quality genome assembly for Dillenia turbinata (Dilleniales).</title>
        <authorList>
            <person name="Chanderbali A."/>
        </authorList>
    </citation>
    <scope>NUCLEOTIDE SEQUENCE [LARGE SCALE GENOMIC DNA]</scope>
    <source>
        <strain evidence="9">LSX21</strain>
        <tissue evidence="9">Leaf</tissue>
    </source>
</reference>
<proteinExistence type="predicted"/>
<accession>A0AAN8U8Q9</accession>
<dbReference type="GO" id="GO:0005654">
    <property type="term" value="C:nucleoplasm"/>
    <property type="evidence" value="ECO:0007669"/>
    <property type="project" value="TreeGrafter"/>
</dbReference>
<dbReference type="Proteomes" id="UP001370490">
    <property type="component" value="Unassembled WGS sequence"/>
</dbReference>
<dbReference type="EMBL" id="JBAMMX010000027">
    <property type="protein sequence ID" value="KAK6912383.1"/>
    <property type="molecule type" value="Genomic_DNA"/>
</dbReference>
<dbReference type="InterPro" id="IPR041195">
    <property type="entry name" value="Rnh202_N"/>
</dbReference>
<feature type="domain" description="Rnh202 triple barrel" evidence="8">
    <location>
        <begin position="28"/>
        <end position="81"/>
    </location>
</feature>
<evidence type="ECO:0000256" key="3">
    <source>
        <dbReference type="ARBA" id="ARBA00023242"/>
    </source>
</evidence>
<keyword evidence="3" id="KW-0539">Nucleus</keyword>
<dbReference type="Gene3D" id="2.20.25.530">
    <property type="match status" value="1"/>
</dbReference>
<evidence type="ECO:0000256" key="6">
    <source>
        <dbReference type="SAM" id="MobiDB-lite"/>
    </source>
</evidence>
<dbReference type="Gene3D" id="1.10.20.120">
    <property type="match status" value="1"/>
</dbReference>
<dbReference type="CDD" id="cd09270">
    <property type="entry name" value="RNase_H2-B"/>
    <property type="match status" value="1"/>
</dbReference>
<comment type="function">
    <text evidence="4">Non catalytic subunit of RNase H2, an endonuclease that specifically degrades the RNA of RNA:DNA hybrids. Participates in DNA replication, possibly by mediating the removal of lagging-strand Okazaki fragment RNA primers during DNA replication. Mediates the excision of single ribonucleotides from DNA:RNA duplexes.</text>
</comment>
<dbReference type="GO" id="GO:0032299">
    <property type="term" value="C:ribonuclease H2 complex"/>
    <property type="evidence" value="ECO:0007669"/>
    <property type="project" value="InterPro"/>
</dbReference>